<sequence length="104" mass="11851">FNRKNISSRAFAWSVNDREGLHGEHGYISVRPNTKEAALTTVMDNGFVTIEEGPINGNTIKFRLKDVGRISFSRDLPVHDVSSNFMFLSTFHFVNNMRLLQTYA</sequence>
<name>A0A0B1TGG7_OESDE</name>
<feature type="non-terminal residue" evidence="2">
    <location>
        <position position="1"/>
    </location>
</feature>
<dbReference type="EMBL" id="KN549687">
    <property type="protein sequence ID" value="KHJ96359.1"/>
    <property type="molecule type" value="Genomic_DNA"/>
</dbReference>
<gene>
    <name evidence="2" type="ORF">OESDEN_03680</name>
</gene>
<organism evidence="2 3">
    <name type="scientific">Oesophagostomum dentatum</name>
    <name type="common">Nodular worm</name>
    <dbReference type="NCBI Taxonomy" id="61180"/>
    <lineage>
        <taxon>Eukaryota</taxon>
        <taxon>Metazoa</taxon>
        <taxon>Ecdysozoa</taxon>
        <taxon>Nematoda</taxon>
        <taxon>Chromadorea</taxon>
        <taxon>Rhabditida</taxon>
        <taxon>Rhabditina</taxon>
        <taxon>Rhabditomorpha</taxon>
        <taxon>Strongyloidea</taxon>
        <taxon>Strongylidae</taxon>
        <taxon>Oesophagostomum</taxon>
    </lineage>
</organism>
<accession>A0A0B1TGG7</accession>
<dbReference type="PANTHER" id="PTHR15854">
    <property type="entry name" value="THAP4 PROTEIN"/>
    <property type="match status" value="1"/>
</dbReference>
<protein>
    <recommendedName>
        <fullName evidence="1">THAP4-like heme-binding domain-containing protein</fullName>
    </recommendedName>
</protein>
<dbReference type="InterPro" id="IPR012674">
    <property type="entry name" value="Calycin"/>
</dbReference>
<dbReference type="InterPro" id="IPR045165">
    <property type="entry name" value="Nitrobindin"/>
</dbReference>
<evidence type="ECO:0000313" key="2">
    <source>
        <dbReference type="EMBL" id="KHJ96359.1"/>
    </source>
</evidence>
<evidence type="ECO:0000313" key="3">
    <source>
        <dbReference type="Proteomes" id="UP000053660"/>
    </source>
</evidence>
<dbReference type="Pfam" id="PF08768">
    <property type="entry name" value="THAP4_heme-bd"/>
    <property type="match status" value="1"/>
</dbReference>
<keyword evidence="3" id="KW-1185">Reference proteome</keyword>
<dbReference type="OrthoDB" id="58529at2759"/>
<evidence type="ECO:0000259" key="1">
    <source>
        <dbReference type="Pfam" id="PF08768"/>
    </source>
</evidence>
<dbReference type="Gene3D" id="2.40.128.20">
    <property type="match status" value="1"/>
</dbReference>
<feature type="domain" description="THAP4-like heme-binding" evidence="1">
    <location>
        <begin position="9"/>
        <end position="87"/>
    </location>
</feature>
<dbReference type="PANTHER" id="PTHR15854:SF2">
    <property type="entry name" value="MARVEL DOMAIN-CONTAINING PROTEIN-RELATED"/>
    <property type="match status" value="1"/>
</dbReference>
<dbReference type="SUPFAM" id="SSF50814">
    <property type="entry name" value="Lipocalins"/>
    <property type="match status" value="1"/>
</dbReference>
<dbReference type="Proteomes" id="UP000053660">
    <property type="component" value="Unassembled WGS sequence"/>
</dbReference>
<reference evidence="2 3" key="1">
    <citation type="submission" date="2014-03" db="EMBL/GenBank/DDBJ databases">
        <title>Draft genome of the hookworm Oesophagostomum dentatum.</title>
        <authorList>
            <person name="Mitreva M."/>
        </authorList>
    </citation>
    <scope>NUCLEOTIDE SEQUENCE [LARGE SCALE GENOMIC DNA]</scope>
    <source>
        <strain evidence="2 3">OD-Hann</strain>
    </source>
</reference>
<proteinExistence type="predicted"/>
<dbReference type="InterPro" id="IPR014878">
    <property type="entry name" value="THAP4-like_heme-bd"/>
</dbReference>
<dbReference type="AlphaFoldDB" id="A0A0B1TGG7"/>